<protein>
    <submittedName>
        <fullName evidence="1">Chromosome 4, complete genome</fullName>
    </submittedName>
</protein>
<dbReference type="AlphaFoldDB" id="A0A098DXM3"/>
<evidence type="ECO:0000313" key="2">
    <source>
        <dbReference type="EnsemblFungi" id="CEF85618"/>
    </source>
</evidence>
<evidence type="ECO:0000313" key="1">
    <source>
        <dbReference type="EMBL" id="CEF85618.1"/>
    </source>
</evidence>
<reference evidence="2 3" key="2">
    <citation type="journal article" date="2010" name="Nature">
        <title>Comparative genomics reveals mobile pathogenicity chromosomes in Fusarium.</title>
        <authorList>
            <person name="Ma L.J."/>
            <person name="van der Does H.C."/>
            <person name="Borkovich K.A."/>
            <person name="Coleman J.J."/>
            <person name="Daboussi M.J."/>
            <person name="Di Pietro A."/>
            <person name="Dufresne M."/>
            <person name="Freitag M."/>
            <person name="Grabherr M."/>
            <person name="Henrissat B."/>
            <person name="Houterman P.M."/>
            <person name="Kang S."/>
            <person name="Shim W.B."/>
            <person name="Woloshuk C."/>
            <person name="Xie X."/>
            <person name="Xu J.R."/>
            <person name="Antoniw J."/>
            <person name="Baker S.E."/>
            <person name="Bluhm B.H."/>
            <person name="Breakspear A."/>
            <person name="Brown D.W."/>
            <person name="Butchko R.A."/>
            <person name="Chapman S."/>
            <person name="Coulson R."/>
            <person name="Coutinho P.M."/>
            <person name="Danchin E.G."/>
            <person name="Diener A."/>
            <person name="Gale L.R."/>
            <person name="Gardiner D.M."/>
            <person name="Goff S."/>
            <person name="Hammond-Kosack K.E."/>
            <person name="Hilburn K."/>
            <person name="Hua-Van A."/>
            <person name="Jonkers W."/>
            <person name="Kazan K."/>
            <person name="Kodira C.D."/>
            <person name="Koehrsen M."/>
            <person name="Kumar L."/>
            <person name="Lee Y.H."/>
            <person name="Li L."/>
            <person name="Manners J.M."/>
            <person name="Miranda-Saavedra D."/>
            <person name="Mukherjee M."/>
            <person name="Park G."/>
            <person name="Park J."/>
            <person name="Park S.Y."/>
            <person name="Proctor R.H."/>
            <person name="Regev A."/>
            <person name="Ruiz-Roldan M.C."/>
            <person name="Sain D."/>
            <person name="Sakthikumar S."/>
            <person name="Sykes S."/>
            <person name="Schwartz D.C."/>
            <person name="Turgeon B.G."/>
            <person name="Wapinski I."/>
            <person name="Yoder O."/>
            <person name="Young S."/>
            <person name="Zeng Q."/>
            <person name="Zhou S."/>
            <person name="Galagan J."/>
            <person name="Cuomo C.A."/>
            <person name="Kistler H.C."/>
            <person name="Rep M."/>
        </authorList>
    </citation>
    <scope>GENOME REANNOTATION</scope>
    <source>
        <strain evidence="3">ATCC MYA-4620 / CBS 123657 / FGSC 9075 / NRRL 31084 / PH-1</strain>
        <strain evidence="2">PH-1 / ATCC MYA-4620 / FGSC 9075 / NRRL 31084</strain>
    </source>
</reference>
<sequence>MAPYRVSFRLEANTGTKESFRNTAQRYSGRQIGDQVNWGISPGDIKMSYGGGIHIAESTDRDNLGTLH</sequence>
<evidence type="ECO:0000313" key="3">
    <source>
        <dbReference type="Proteomes" id="UP000070720"/>
    </source>
</evidence>
<proteinExistence type="predicted"/>
<dbReference type="InParanoid" id="A0A098DXM3"/>
<dbReference type="Proteomes" id="UP000070720">
    <property type="component" value="Chromosome 4"/>
</dbReference>
<dbReference type="VEuPathDB" id="FungiDB:FGRAMPH1_01G27563"/>
<reference evidence="2 3" key="1">
    <citation type="journal article" date="2007" name="Science">
        <title>The Fusarium graminearum genome reveals a link between localized polymorphism and pathogen specialization.</title>
        <authorList>
            <person name="Cuomo C.A."/>
            <person name="Gueldener U."/>
            <person name="Xu J.-R."/>
            <person name="Trail F."/>
            <person name="Turgeon B.G."/>
            <person name="Di Pietro A."/>
            <person name="Walton J.D."/>
            <person name="Ma L.-J."/>
            <person name="Baker S.E."/>
            <person name="Rep M."/>
            <person name="Adam G."/>
            <person name="Antoniw J."/>
            <person name="Baldwin T."/>
            <person name="Calvo S.E."/>
            <person name="Chang Y.-L."/>
            <person name="DeCaprio D."/>
            <person name="Gale L.R."/>
            <person name="Gnerre S."/>
            <person name="Goswami R.S."/>
            <person name="Hammond-Kosack K."/>
            <person name="Harris L.J."/>
            <person name="Hilburn K."/>
            <person name="Kennell J.C."/>
            <person name="Kroken S."/>
            <person name="Magnuson J.K."/>
            <person name="Mannhaupt G."/>
            <person name="Mauceli E.W."/>
            <person name="Mewes H.-W."/>
            <person name="Mitterbauer R."/>
            <person name="Muehlbauer G."/>
            <person name="Muensterkoetter M."/>
            <person name="Nelson D."/>
            <person name="O'Donnell K."/>
            <person name="Ouellet T."/>
            <person name="Qi W."/>
            <person name="Quesneville H."/>
            <person name="Roncero M.I.G."/>
            <person name="Seong K.-Y."/>
            <person name="Tetko I.V."/>
            <person name="Urban M."/>
            <person name="Waalwijk C."/>
            <person name="Ward T.J."/>
            <person name="Yao J."/>
            <person name="Birren B.W."/>
            <person name="Kistler H.C."/>
        </authorList>
    </citation>
    <scope>NUCLEOTIDE SEQUENCE [LARGE SCALE GENOMIC DNA]</scope>
    <source>
        <strain evidence="3">ATCC MYA-4620 / CBS 123657 / FGSC 9075 / NRRL 31084 / PH-1</strain>
        <strain evidence="2">PH-1 / ATCC MYA-4620 / FGSC 9075 / NRRL 31084</strain>
    </source>
</reference>
<accession>A0A0E0SGQ5</accession>
<reference evidence="2" key="4">
    <citation type="submission" date="2017-01" db="UniProtKB">
        <authorList>
            <consortium name="EnsemblFungi"/>
        </authorList>
    </citation>
    <scope>IDENTIFICATION</scope>
    <source>
        <strain evidence="2">PH-1 / ATCC MYA-4620 / FGSC 9075 / NRRL 31084</strain>
    </source>
</reference>
<keyword evidence="3" id="KW-1185">Reference proteome</keyword>
<accession>A0A098DXM3</accession>
<dbReference type="EMBL" id="HG970335">
    <property type="protein sequence ID" value="CEF85618.1"/>
    <property type="molecule type" value="Genomic_DNA"/>
</dbReference>
<organism evidence="1 3">
    <name type="scientific">Gibberella zeae (strain ATCC MYA-4620 / CBS 123657 / FGSC 9075 / NRRL 31084 / PH-1)</name>
    <name type="common">Wheat head blight fungus</name>
    <name type="synonym">Fusarium graminearum</name>
    <dbReference type="NCBI Taxonomy" id="229533"/>
    <lineage>
        <taxon>Eukaryota</taxon>
        <taxon>Fungi</taxon>
        <taxon>Dikarya</taxon>
        <taxon>Ascomycota</taxon>
        <taxon>Pezizomycotina</taxon>
        <taxon>Sordariomycetes</taxon>
        <taxon>Hypocreomycetidae</taxon>
        <taxon>Hypocreales</taxon>
        <taxon>Nectriaceae</taxon>
        <taxon>Fusarium</taxon>
    </lineage>
</organism>
<reference evidence="1 3" key="3">
    <citation type="journal article" date="2015" name="BMC Genomics">
        <title>The completed genome sequence of the pathogenic ascomycete fungus Fusarium graminearum.</title>
        <authorList>
            <person name="King R."/>
            <person name="Urban M."/>
            <person name="Hammond-Kosack M.C."/>
            <person name="Hassani-Pak K."/>
            <person name="Hammond-Kosack K.E."/>
        </authorList>
    </citation>
    <scope>NUCLEOTIDE SEQUENCE [LARGE SCALE GENOMIC DNA]</scope>
    <source>
        <strain evidence="3">ATCC MYA-4620 / CBS 123657 / FGSC 9075 / NRRL 31084 / PH-1</strain>
        <strain evidence="1">PH-1</strain>
    </source>
</reference>
<name>A0A098DXM3_GIBZE</name>
<gene>
    <name evidence="1" type="ORF">FGRAMPH1_01T27563</name>
</gene>
<dbReference type="EnsemblFungi" id="CEF85618">
    <property type="protein sequence ID" value="CEF85618"/>
    <property type="gene ID" value="FGRRES_20394"/>
</dbReference>